<dbReference type="AlphaFoldDB" id="A0A937D419"/>
<keyword evidence="1" id="KW-0472">Membrane</keyword>
<comment type="caution">
    <text evidence="2">The sequence shown here is derived from an EMBL/GenBank/DDBJ whole genome shotgun (WGS) entry which is preliminary data.</text>
</comment>
<keyword evidence="1" id="KW-1133">Transmembrane helix</keyword>
<gene>
    <name evidence="2" type="ORF">JKG68_24180</name>
</gene>
<name>A0A937D419_9HYPH</name>
<keyword evidence="3" id="KW-1185">Reference proteome</keyword>
<dbReference type="EMBL" id="JAEQMY010000060">
    <property type="protein sequence ID" value="MBL0407040.1"/>
    <property type="molecule type" value="Genomic_DNA"/>
</dbReference>
<accession>A0A937D419</accession>
<dbReference type="RefSeq" id="WP_202063897.1">
    <property type="nucleotide sequence ID" value="NZ_JAEQMY010000060.1"/>
</dbReference>
<sequence length="57" mass="5646">MIGIGCLAPLVLFVAGAFAGYLAMGSPGVTWGAGIGFLAGLAVLGLAGWVVGRIKRK</sequence>
<evidence type="ECO:0000313" key="3">
    <source>
        <dbReference type="Proteomes" id="UP000605848"/>
    </source>
</evidence>
<evidence type="ECO:0000313" key="2">
    <source>
        <dbReference type="EMBL" id="MBL0407040.1"/>
    </source>
</evidence>
<reference evidence="2" key="1">
    <citation type="submission" date="2021-01" db="EMBL/GenBank/DDBJ databases">
        <title>Microvirga sp.</title>
        <authorList>
            <person name="Kim M.K."/>
        </authorList>
    </citation>
    <scope>NUCLEOTIDE SEQUENCE</scope>
    <source>
        <strain evidence="2">5420S-16</strain>
    </source>
</reference>
<organism evidence="2 3">
    <name type="scientific">Microvirga aerilata</name>
    <dbReference type="NCBI Taxonomy" id="670292"/>
    <lineage>
        <taxon>Bacteria</taxon>
        <taxon>Pseudomonadati</taxon>
        <taxon>Pseudomonadota</taxon>
        <taxon>Alphaproteobacteria</taxon>
        <taxon>Hyphomicrobiales</taxon>
        <taxon>Methylobacteriaceae</taxon>
        <taxon>Microvirga</taxon>
    </lineage>
</organism>
<dbReference type="Proteomes" id="UP000605848">
    <property type="component" value="Unassembled WGS sequence"/>
</dbReference>
<proteinExistence type="predicted"/>
<protein>
    <submittedName>
        <fullName evidence="2">Uncharacterized protein</fullName>
    </submittedName>
</protein>
<feature type="transmembrane region" description="Helical" evidence="1">
    <location>
        <begin position="29"/>
        <end position="51"/>
    </location>
</feature>
<evidence type="ECO:0000256" key="1">
    <source>
        <dbReference type="SAM" id="Phobius"/>
    </source>
</evidence>
<keyword evidence="1" id="KW-0812">Transmembrane</keyword>